<organism evidence="1 2">
    <name type="scientific">Camellia lanceoleosa</name>
    <dbReference type="NCBI Taxonomy" id="1840588"/>
    <lineage>
        <taxon>Eukaryota</taxon>
        <taxon>Viridiplantae</taxon>
        <taxon>Streptophyta</taxon>
        <taxon>Embryophyta</taxon>
        <taxon>Tracheophyta</taxon>
        <taxon>Spermatophyta</taxon>
        <taxon>Magnoliopsida</taxon>
        <taxon>eudicotyledons</taxon>
        <taxon>Gunneridae</taxon>
        <taxon>Pentapetalae</taxon>
        <taxon>asterids</taxon>
        <taxon>Ericales</taxon>
        <taxon>Theaceae</taxon>
        <taxon>Camellia</taxon>
    </lineage>
</organism>
<keyword evidence="2" id="KW-1185">Reference proteome</keyword>
<dbReference type="Proteomes" id="UP001060215">
    <property type="component" value="Chromosome 14"/>
</dbReference>
<evidence type="ECO:0000313" key="1">
    <source>
        <dbReference type="EMBL" id="KAI7989362.1"/>
    </source>
</evidence>
<sequence length="844" mass="95479">MGESPTCLVRSFSKPAGTTSTEPEEGDPYCALTTSVSFRRFMLESLACEKWSCFSNNQYLEEAKKSSKAGLVAQRKAYFEALYKSNGAKKPAALLEEQNAACNEPNVMEETSRDSSNPPRIPTRASANGLSVHSSTAPQEERRRSKPFEDHLILTVEDHVGPNKDEVLGKVIVPLSSVELKVLNEDLDKLQGVNGALEDKLRMTGGNFEEVQLENLHLKEELKISEDALRTVASVSEQLNHEIANGKDQLSQKEIELSEAEHKFTATENEKSELQKTVEDLKRENDEVKMVRDDQEKQILKLSEDNDHLSKENGYLNEANRELEFELHHLHEEHEKTRSREESLFYEVQKGNNEINLWESEATTFFGDLQISALFQALFEEKVHQLTEACKSLEGETTSKNMDIEKMKERISTLEGENGGLKTQLAAYVPAINALKDCILSLENHTCLHRKLQQSNNEGLKDAELANHSADQKMPDEISELQDLQTRIKAVEKAVIEMESFVTQENINANTKLEAAMRQIEELKFKGGSNQENVRPTSEISELENGLLTKDIMFDQISECSSYGISRRECANANSHMLEFWDIADLDGFIDLTIGKGKKIVTALTEKGIPVEVVKKQRSRYPNSEILIEKELGVDKLQISRTFSESRRELNKNKVLERLNSDIQKLTILQIIVQDLKRKVEISEKEKKSKAFDDSDTLKLQLEEAEEAILKLFDLNSKLIESIEDRSFAVDGKPAMDSEESGSISSRRRKISDHARKVSEIIGRLQLEVQKIQFVLLKLDDENEKESKGKMVLTDSKRRVLLSDYLYGGGVRTGHRRKKGAFCACVRPPTRGDSVILHVNRHIS</sequence>
<reference evidence="1 2" key="1">
    <citation type="journal article" date="2022" name="Plant J.">
        <title>Chromosome-level genome of Camellia lanceoleosa provides a valuable resource for understanding genome evolution and self-incompatibility.</title>
        <authorList>
            <person name="Gong W."/>
            <person name="Xiao S."/>
            <person name="Wang L."/>
            <person name="Liao Z."/>
            <person name="Chang Y."/>
            <person name="Mo W."/>
            <person name="Hu G."/>
            <person name="Li W."/>
            <person name="Zhao G."/>
            <person name="Zhu H."/>
            <person name="Hu X."/>
            <person name="Ji K."/>
            <person name="Xiang X."/>
            <person name="Song Q."/>
            <person name="Yuan D."/>
            <person name="Jin S."/>
            <person name="Zhang L."/>
        </authorList>
    </citation>
    <scope>NUCLEOTIDE SEQUENCE [LARGE SCALE GENOMIC DNA]</scope>
    <source>
        <strain evidence="1">SQ_2022a</strain>
    </source>
</reference>
<name>A0ACC0FMQ4_9ERIC</name>
<dbReference type="EMBL" id="CM045771">
    <property type="protein sequence ID" value="KAI7989362.1"/>
    <property type="molecule type" value="Genomic_DNA"/>
</dbReference>
<comment type="caution">
    <text evidence="1">The sequence shown here is derived from an EMBL/GenBank/DDBJ whole genome shotgun (WGS) entry which is preliminary data.</text>
</comment>
<evidence type="ECO:0000313" key="2">
    <source>
        <dbReference type="Proteomes" id="UP001060215"/>
    </source>
</evidence>
<accession>A0ACC0FMQ4</accession>
<gene>
    <name evidence="1" type="ORF">LOK49_LG13G02099</name>
</gene>
<proteinExistence type="predicted"/>
<protein>
    <submittedName>
        <fullName evidence="1">Protein NETWORKED 1D</fullName>
    </submittedName>
</protein>